<organism evidence="1 2">
    <name type="scientific">Dreissena polymorpha</name>
    <name type="common">Zebra mussel</name>
    <name type="synonym">Mytilus polymorpha</name>
    <dbReference type="NCBI Taxonomy" id="45954"/>
    <lineage>
        <taxon>Eukaryota</taxon>
        <taxon>Metazoa</taxon>
        <taxon>Spiralia</taxon>
        <taxon>Lophotrochozoa</taxon>
        <taxon>Mollusca</taxon>
        <taxon>Bivalvia</taxon>
        <taxon>Autobranchia</taxon>
        <taxon>Heteroconchia</taxon>
        <taxon>Euheterodonta</taxon>
        <taxon>Imparidentia</taxon>
        <taxon>Neoheterodontei</taxon>
        <taxon>Myida</taxon>
        <taxon>Dreissenoidea</taxon>
        <taxon>Dreissenidae</taxon>
        <taxon>Dreissena</taxon>
    </lineage>
</organism>
<name>A0A9D4JXV4_DREPO</name>
<keyword evidence="2" id="KW-1185">Reference proteome</keyword>
<evidence type="ECO:0000313" key="2">
    <source>
        <dbReference type="Proteomes" id="UP000828390"/>
    </source>
</evidence>
<dbReference type="AlphaFoldDB" id="A0A9D4JXV4"/>
<accession>A0A9D4JXV4</accession>
<reference evidence="1" key="2">
    <citation type="submission" date="2020-11" db="EMBL/GenBank/DDBJ databases">
        <authorList>
            <person name="McCartney M.A."/>
            <person name="Auch B."/>
            <person name="Kono T."/>
            <person name="Mallez S."/>
            <person name="Becker A."/>
            <person name="Gohl D.M."/>
            <person name="Silverstein K.A.T."/>
            <person name="Koren S."/>
            <person name="Bechman K.B."/>
            <person name="Herman A."/>
            <person name="Abrahante J.E."/>
            <person name="Garbe J."/>
        </authorList>
    </citation>
    <scope>NUCLEOTIDE SEQUENCE</scope>
    <source>
        <strain evidence="1">Duluth1</strain>
        <tissue evidence="1">Whole animal</tissue>
    </source>
</reference>
<sequence>MQSRQVELHRCHQCDPSSIPAPVVTISDSTPAPRPSTSLRQCRFTFRKSAEGSIGRTGLEAGSNLRHSSLLRQVIRQPLHPGQPQLITIKRVGNHVIVKTATSMPRQDYVESASVEISSIMNRLGYGEQIRRWRTEKYKEHDSLRNSRFSKNVTFITACSKAEGLICFLESDMDVLIVVEEILCVEAGINLRTIPDCIGVFRMDTSVYPGHCRLLLARLARKHPEIIHYALCDNGNGDVL</sequence>
<reference evidence="1" key="1">
    <citation type="journal article" date="2019" name="bioRxiv">
        <title>The Genome of the Zebra Mussel, Dreissena polymorpha: A Resource for Invasive Species Research.</title>
        <authorList>
            <person name="McCartney M.A."/>
            <person name="Auch B."/>
            <person name="Kono T."/>
            <person name="Mallez S."/>
            <person name="Zhang Y."/>
            <person name="Obille A."/>
            <person name="Becker A."/>
            <person name="Abrahante J.E."/>
            <person name="Garbe J."/>
            <person name="Badalamenti J.P."/>
            <person name="Herman A."/>
            <person name="Mangelson H."/>
            <person name="Liachko I."/>
            <person name="Sullivan S."/>
            <person name="Sone E.D."/>
            <person name="Koren S."/>
            <person name="Silverstein K.A.T."/>
            <person name="Beckman K.B."/>
            <person name="Gohl D.M."/>
        </authorList>
    </citation>
    <scope>NUCLEOTIDE SEQUENCE</scope>
    <source>
        <strain evidence="1">Duluth1</strain>
        <tissue evidence="1">Whole animal</tissue>
    </source>
</reference>
<proteinExistence type="predicted"/>
<comment type="caution">
    <text evidence="1">The sequence shown here is derived from an EMBL/GenBank/DDBJ whole genome shotgun (WGS) entry which is preliminary data.</text>
</comment>
<dbReference type="EMBL" id="JAIWYP010000005">
    <property type="protein sequence ID" value="KAH3828785.1"/>
    <property type="molecule type" value="Genomic_DNA"/>
</dbReference>
<protein>
    <submittedName>
        <fullName evidence="1">Uncharacterized protein</fullName>
    </submittedName>
</protein>
<evidence type="ECO:0000313" key="1">
    <source>
        <dbReference type="EMBL" id="KAH3828785.1"/>
    </source>
</evidence>
<dbReference type="Proteomes" id="UP000828390">
    <property type="component" value="Unassembled WGS sequence"/>
</dbReference>
<gene>
    <name evidence="1" type="ORF">DPMN_130768</name>
</gene>